<evidence type="ECO:0000313" key="10">
    <source>
        <dbReference type="Proteomes" id="UP000681720"/>
    </source>
</evidence>
<dbReference type="InterPro" id="IPR043472">
    <property type="entry name" value="Macro_dom-like"/>
</dbReference>
<dbReference type="EMBL" id="CAJOBJ010005701">
    <property type="protein sequence ID" value="CAF4039548.1"/>
    <property type="molecule type" value="Genomic_DNA"/>
</dbReference>
<dbReference type="SUPFAM" id="SSF81321">
    <property type="entry name" value="Family A G protein-coupled receptor-like"/>
    <property type="match status" value="1"/>
</dbReference>
<evidence type="ECO:0000256" key="4">
    <source>
        <dbReference type="ARBA" id="ARBA00023136"/>
    </source>
</evidence>
<feature type="compositionally biased region" description="Basic and acidic residues" evidence="5">
    <location>
        <begin position="723"/>
        <end position="742"/>
    </location>
</feature>
<keyword evidence="4 6" id="KW-0472">Membrane</keyword>
<evidence type="ECO:0000256" key="5">
    <source>
        <dbReference type="SAM" id="MobiDB-lite"/>
    </source>
</evidence>
<dbReference type="SUPFAM" id="SSF52949">
    <property type="entry name" value="Macro domain-like"/>
    <property type="match status" value="1"/>
</dbReference>
<dbReference type="PANTHER" id="PTHR11106">
    <property type="entry name" value="GANGLIOSIDE INDUCED DIFFERENTIATION ASSOCIATED PROTEIN 2-RELATED"/>
    <property type="match status" value="1"/>
</dbReference>
<keyword evidence="3 6" id="KW-1133">Transmembrane helix</keyword>
<evidence type="ECO:0000259" key="8">
    <source>
        <dbReference type="PROSITE" id="PS51154"/>
    </source>
</evidence>
<accession>A0A8S2P6Z9</accession>
<evidence type="ECO:0000256" key="2">
    <source>
        <dbReference type="ARBA" id="ARBA00022692"/>
    </source>
</evidence>
<dbReference type="GO" id="GO:0004930">
    <property type="term" value="F:G protein-coupled receptor activity"/>
    <property type="evidence" value="ECO:0007669"/>
    <property type="project" value="InterPro"/>
</dbReference>
<name>A0A8S2P6Z9_9BILA</name>
<feature type="transmembrane region" description="Helical" evidence="6">
    <location>
        <begin position="49"/>
        <end position="71"/>
    </location>
</feature>
<dbReference type="InterPro" id="IPR000276">
    <property type="entry name" value="GPCR_Rhodpsn"/>
</dbReference>
<organism evidence="9 10">
    <name type="scientific">Rotaria magnacalcarata</name>
    <dbReference type="NCBI Taxonomy" id="392030"/>
    <lineage>
        <taxon>Eukaryota</taxon>
        <taxon>Metazoa</taxon>
        <taxon>Spiralia</taxon>
        <taxon>Gnathifera</taxon>
        <taxon>Rotifera</taxon>
        <taxon>Eurotatoria</taxon>
        <taxon>Bdelloidea</taxon>
        <taxon>Philodinida</taxon>
        <taxon>Philodinidae</taxon>
        <taxon>Rotaria</taxon>
    </lineage>
</organism>
<comment type="caution">
    <text evidence="9">The sequence shown here is derived from an EMBL/GenBank/DDBJ whole genome shotgun (WGS) entry which is preliminary data.</text>
</comment>
<feature type="region of interest" description="Disordered" evidence="5">
    <location>
        <begin position="723"/>
        <end position="774"/>
    </location>
</feature>
<dbReference type="GO" id="GO:0016020">
    <property type="term" value="C:membrane"/>
    <property type="evidence" value="ECO:0007669"/>
    <property type="project" value="UniProtKB-SubCell"/>
</dbReference>
<evidence type="ECO:0000256" key="1">
    <source>
        <dbReference type="ARBA" id="ARBA00004370"/>
    </source>
</evidence>
<comment type="subcellular location">
    <subcellularLocation>
        <location evidence="1">Membrane</location>
    </subcellularLocation>
</comment>
<gene>
    <name evidence="9" type="ORF">GIL414_LOCUS13825</name>
</gene>
<feature type="transmembrane region" description="Helical" evidence="6">
    <location>
        <begin position="272"/>
        <end position="296"/>
    </location>
</feature>
<evidence type="ECO:0000313" key="9">
    <source>
        <dbReference type="EMBL" id="CAF4039548.1"/>
    </source>
</evidence>
<keyword evidence="2 6" id="KW-0812">Transmembrane</keyword>
<feature type="compositionally biased region" description="Polar residues" evidence="5">
    <location>
        <begin position="639"/>
        <end position="653"/>
    </location>
</feature>
<dbReference type="AlphaFoldDB" id="A0A8S2P6Z9"/>
<dbReference type="Pfam" id="PF01661">
    <property type="entry name" value="Macro"/>
    <property type="match status" value="1"/>
</dbReference>
<evidence type="ECO:0000256" key="6">
    <source>
        <dbReference type="SAM" id="Phobius"/>
    </source>
</evidence>
<dbReference type="Proteomes" id="UP000681720">
    <property type="component" value="Unassembled WGS sequence"/>
</dbReference>
<dbReference type="PANTHER" id="PTHR11106:SF27">
    <property type="entry name" value="MACRO DOMAIN-CONTAINING PROTEIN"/>
    <property type="match status" value="1"/>
</dbReference>
<sequence length="774" mass="88562">MTLTEDLAFTQAILTRYILTLCMILGIIGSLFNFIVFRQKKFQSNSCSIYFMATSIFNLLVIICGITPEVLKYYINYDLTSHSSTFCKTKSYLVHSLLMMSRSSVALACVDRFALCSRTVHIRRLNQRRIATSLVVIICIVWIIVPIHILVYVDIQMPRQHCSGSGIYLFIYSIYTVIVTGTPLVVMIIFSFFVIQSLRLTRKRIRLSRVNRNPNSNRQLRMQKRDIQLITILISEVTVYYLSTIWYPIYSIYMAATADIAKTTNRFAIEGFIRYLSLNFFIFLNSCSLFYVNLLASKAFRAECKQLIVRWWKRDQNIRRTTVMSENTGQQFIHMHEFQTVQDCEFILILLIQLLQKEEERTFEWILFKLFRYFLTYIFRVIFTGESSPTPNRQTSQESNANQLELPWQENFDLGKYLQQNKERLKQNYGYGQSKKLRCPRYYFINENKSILIILQGDITRTKVDAIVNAANEHMTGGGGVDGVIHRAAGSELYEACVAHKKIRDGVRLPTGHSRILLSYKMSSTTSYIINTAGPIYDRYRAQECANELASCYKTALGLANLYDLESIGFTAISCGIFGYPSKNGADVALRTVDKEAGVVPVIVFVLWDDHIYDAWVDKAEELKFPLFDIEKLMPESSLLSSNDQPKSPTTFNPKVIDASTENEVAITTKDDIEAELKRLPSVPDDLPDTQPAESMELDDSLTKDNHSLHTQQSLNMANASLEEKETTADKPHHDEQTKSNDDTNQPTGCKDVDKSSVAIENNENDSKIPELQN</sequence>
<feature type="region of interest" description="Disordered" evidence="5">
    <location>
        <begin position="679"/>
        <end position="701"/>
    </location>
</feature>
<proteinExistence type="predicted"/>
<feature type="transmembrane region" description="Helical" evidence="6">
    <location>
        <begin position="91"/>
        <end position="110"/>
    </location>
</feature>
<evidence type="ECO:0000256" key="3">
    <source>
        <dbReference type="ARBA" id="ARBA00022989"/>
    </source>
</evidence>
<feature type="compositionally biased region" description="Basic and acidic residues" evidence="5">
    <location>
        <begin position="765"/>
        <end position="774"/>
    </location>
</feature>
<protein>
    <submittedName>
        <fullName evidence="9">Uncharacterized protein</fullName>
    </submittedName>
</protein>
<evidence type="ECO:0000259" key="7">
    <source>
        <dbReference type="PROSITE" id="PS50262"/>
    </source>
</evidence>
<feature type="domain" description="G-protein coupled receptors family 1 profile" evidence="7">
    <location>
        <begin position="29"/>
        <end position="283"/>
    </location>
</feature>
<reference evidence="9" key="1">
    <citation type="submission" date="2021-02" db="EMBL/GenBank/DDBJ databases">
        <authorList>
            <person name="Nowell W R."/>
        </authorList>
    </citation>
    <scope>NUCLEOTIDE SEQUENCE</scope>
</reference>
<feature type="transmembrane region" description="Helical" evidence="6">
    <location>
        <begin position="17"/>
        <end position="37"/>
    </location>
</feature>
<dbReference type="InterPro" id="IPR017452">
    <property type="entry name" value="GPCR_Rhodpsn_7TM"/>
</dbReference>
<feature type="transmembrane region" description="Helical" evidence="6">
    <location>
        <begin position="167"/>
        <end position="195"/>
    </location>
</feature>
<dbReference type="PROSITE" id="PS50262">
    <property type="entry name" value="G_PROTEIN_RECEP_F1_2"/>
    <property type="match status" value="1"/>
</dbReference>
<feature type="region of interest" description="Disordered" evidence="5">
    <location>
        <begin position="639"/>
        <end position="659"/>
    </location>
</feature>
<dbReference type="PROSITE" id="PS51154">
    <property type="entry name" value="MACRO"/>
    <property type="match status" value="1"/>
</dbReference>
<feature type="transmembrane region" description="Helical" evidence="6">
    <location>
        <begin position="227"/>
        <end position="249"/>
    </location>
</feature>
<dbReference type="SMART" id="SM00506">
    <property type="entry name" value="A1pp"/>
    <property type="match status" value="1"/>
</dbReference>
<dbReference type="InterPro" id="IPR002589">
    <property type="entry name" value="Macro_dom"/>
</dbReference>
<dbReference type="Pfam" id="PF00001">
    <property type="entry name" value="7tm_1"/>
    <property type="match status" value="1"/>
</dbReference>
<feature type="transmembrane region" description="Helical" evidence="6">
    <location>
        <begin position="365"/>
        <end position="383"/>
    </location>
</feature>
<feature type="transmembrane region" description="Helical" evidence="6">
    <location>
        <begin position="130"/>
        <end position="155"/>
    </location>
</feature>
<dbReference type="Gene3D" id="3.40.220.10">
    <property type="entry name" value="Leucine Aminopeptidase, subunit E, domain 1"/>
    <property type="match status" value="1"/>
</dbReference>
<dbReference type="Gene3D" id="1.20.1070.10">
    <property type="entry name" value="Rhodopsin 7-helix transmembrane proteins"/>
    <property type="match status" value="1"/>
</dbReference>
<feature type="domain" description="Macro" evidence="8">
    <location>
        <begin position="439"/>
        <end position="624"/>
    </location>
</feature>